<dbReference type="PANTHER" id="PTHR22911">
    <property type="entry name" value="ACYL-MALONYL CONDENSING ENZYME-RELATED"/>
    <property type="match status" value="1"/>
</dbReference>
<name>A0A8J8NP20_HALGN</name>
<dbReference type="AlphaFoldDB" id="A0A8J8NP20"/>
<sequence length="343" mass="38626">MKAAQQPSDNHYGLENAFGSGAEQQQQKYFKIHQSIDQDFKLELAEGLTKEKKEHSESKGSKGIFYMAISAICYTLVAFLLKVLYLNSDVNTYEFTYWSSIIMAVFNFSLFKSAGRDHLLIRDDLRVTLIVRSICAFLGASGFYLAVEYTDLSKATALYWTNPMMTAVIAIVISFAGILVIQNPWAHDVAPSFNDFHGTMAALGGALFISIAQMQTRQLRKRVHFLVVPFYQSIFSAFVSPLLMIVFLRYRTAHTTHYGWFESGLIIVIAFLQFGAQIFATKAYQVDKAGRVAPVNQIQIIFNWILDFALIGTIPTTHELVGGLMIVGSQIIISFLRFFNIIK</sequence>
<dbReference type="Proteomes" id="UP000785679">
    <property type="component" value="Unassembled WGS sequence"/>
</dbReference>
<dbReference type="Pfam" id="PF00892">
    <property type="entry name" value="EamA"/>
    <property type="match status" value="2"/>
</dbReference>
<dbReference type="PANTHER" id="PTHR22911:SF6">
    <property type="entry name" value="SOLUTE CARRIER FAMILY 35 MEMBER G1"/>
    <property type="match status" value="1"/>
</dbReference>
<dbReference type="OrthoDB" id="300255at2759"/>
<evidence type="ECO:0000256" key="4">
    <source>
        <dbReference type="ARBA" id="ARBA00023136"/>
    </source>
</evidence>
<protein>
    <recommendedName>
        <fullName evidence="6">EamA domain-containing protein</fullName>
    </recommendedName>
</protein>
<evidence type="ECO:0000259" key="6">
    <source>
        <dbReference type="Pfam" id="PF00892"/>
    </source>
</evidence>
<dbReference type="InterPro" id="IPR000620">
    <property type="entry name" value="EamA_dom"/>
</dbReference>
<feature type="transmembrane region" description="Helical" evidence="5">
    <location>
        <begin position="159"/>
        <end position="181"/>
    </location>
</feature>
<evidence type="ECO:0000256" key="1">
    <source>
        <dbReference type="ARBA" id="ARBA00004141"/>
    </source>
</evidence>
<evidence type="ECO:0000256" key="5">
    <source>
        <dbReference type="SAM" id="Phobius"/>
    </source>
</evidence>
<feature type="transmembrane region" description="Helical" evidence="5">
    <location>
        <begin position="292"/>
        <end position="314"/>
    </location>
</feature>
<gene>
    <name evidence="7" type="ORF">FGO68_gene14358</name>
</gene>
<keyword evidence="8" id="KW-1185">Reference proteome</keyword>
<keyword evidence="2 5" id="KW-0812">Transmembrane</keyword>
<reference evidence="7" key="1">
    <citation type="submission" date="2019-06" db="EMBL/GenBank/DDBJ databases">
        <authorList>
            <person name="Zheng W."/>
        </authorList>
    </citation>
    <scope>NUCLEOTIDE SEQUENCE</scope>
    <source>
        <strain evidence="7">QDHG01</strain>
    </source>
</reference>
<keyword evidence="3 5" id="KW-1133">Transmembrane helix</keyword>
<keyword evidence="4 5" id="KW-0472">Membrane</keyword>
<dbReference type="InterPro" id="IPR037185">
    <property type="entry name" value="EmrE-like"/>
</dbReference>
<feature type="transmembrane region" description="Helical" evidence="5">
    <location>
        <begin position="320"/>
        <end position="339"/>
    </location>
</feature>
<organism evidence="7 8">
    <name type="scientific">Halteria grandinella</name>
    <dbReference type="NCBI Taxonomy" id="5974"/>
    <lineage>
        <taxon>Eukaryota</taxon>
        <taxon>Sar</taxon>
        <taxon>Alveolata</taxon>
        <taxon>Ciliophora</taxon>
        <taxon>Intramacronucleata</taxon>
        <taxon>Spirotrichea</taxon>
        <taxon>Stichotrichia</taxon>
        <taxon>Sporadotrichida</taxon>
        <taxon>Halteriidae</taxon>
        <taxon>Halteria</taxon>
    </lineage>
</organism>
<accession>A0A8J8NP20</accession>
<evidence type="ECO:0000256" key="3">
    <source>
        <dbReference type="ARBA" id="ARBA00022989"/>
    </source>
</evidence>
<comment type="caution">
    <text evidence="7">The sequence shown here is derived from an EMBL/GenBank/DDBJ whole genome shotgun (WGS) entry which is preliminary data.</text>
</comment>
<evidence type="ECO:0000313" key="8">
    <source>
        <dbReference type="Proteomes" id="UP000785679"/>
    </source>
</evidence>
<feature type="transmembrane region" description="Helical" evidence="5">
    <location>
        <begin position="223"/>
        <end position="248"/>
    </location>
</feature>
<feature type="domain" description="EamA" evidence="6">
    <location>
        <begin position="62"/>
        <end position="173"/>
    </location>
</feature>
<evidence type="ECO:0000313" key="7">
    <source>
        <dbReference type="EMBL" id="TNV77620.1"/>
    </source>
</evidence>
<dbReference type="GO" id="GO:0016020">
    <property type="term" value="C:membrane"/>
    <property type="evidence" value="ECO:0007669"/>
    <property type="project" value="UniProtKB-SubCell"/>
</dbReference>
<feature type="transmembrane region" description="Helical" evidence="5">
    <location>
        <begin position="63"/>
        <end position="85"/>
    </location>
</feature>
<feature type="transmembrane region" description="Helical" evidence="5">
    <location>
        <begin position="97"/>
        <end position="115"/>
    </location>
</feature>
<dbReference type="SUPFAM" id="SSF103481">
    <property type="entry name" value="Multidrug resistance efflux transporter EmrE"/>
    <property type="match status" value="1"/>
</dbReference>
<comment type="subcellular location">
    <subcellularLocation>
        <location evidence="1">Membrane</location>
        <topology evidence="1">Multi-pass membrane protein</topology>
    </subcellularLocation>
</comment>
<proteinExistence type="predicted"/>
<feature type="transmembrane region" description="Helical" evidence="5">
    <location>
        <begin position="260"/>
        <end position="280"/>
    </location>
</feature>
<feature type="domain" description="EamA" evidence="6">
    <location>
        <begin position="199"/>
        <end position="334"/>
    </location>
</feature>
<feature type="transmembrane region" description="Helical" evidence="5">
    <location>
        <begin position="127"/>
        <end position="147"/>
    </location>
</feature>
<dbReference type="EMBL" id="RRYP01011607">
    <property type="protein sequence ID" value="TNV77620.1"/>
    <property type="molecule type" value="Genomic_DNA"/>
</dbReference>
<evidence type="ECO:0000256" key="2">
    <source>
        <dbReference type="ARBA" id="ARBA00022692"/>
    </source>
</evidence>